<dbReference type="EMBL" id="BPLQ01009319">
    <property type="protein sequence ID" value="GIY43254.1"/>
    <property type="molecule type" value="Genomic_DNA"/>
</dbReference>
<comment type="caution">
    <text evidence="1">The sequence shown here is derived from an EMBL/GenBank/DDBJ whole genome shotgun (WGS) entry which is preliminary data.</text>
</comment>
<reference evidence="1 2" key="1">
    <citation type="submission" date="2021-06" db="EMBL/GenBank/DDBJ databases">
        <title>Caerostris darwini draft genome.</title>
        <authorList>
            <person name="Kono N."/>
            <person name="Arakawa K."/>
        </authorList>
    </citation>
    <scope>NUCLEOTIDE SEQUENCE [LARGE SCALE GENOMIC DNA]</scope>
</reference>
<gene>
    <name evidence="1" type="ORF">CDAR_257551</name>
</gene>
<evidence type="ECO:0000313" key="2">
    <source>
        <dbReference type="Proteomes" id="UP001054837"/>
    </source>
</evidence>
<accession>A0AAV4TDI3</accession>
<organism evidence="1 2">
    <name type="scientific">Caerostris darwini</name>
    <dbReference type="NCBI Taxonomy" id="1538125"/>
    <lineage>
        <taxon>Eukaryota</taxon>
        <taxon>Metazoa</taxon>
        <taxon>Ecdysozoa</taxon>
        <taxon>Arthropoda</taxon>
        <taxon>Chelicerata</taxon>
        <taxon>Arachnida</taxon>
        <taxon>Araneae</taxon>
        <taxon>Araneomorphae</taxon>
        <taxon>Entelegynae</taxon>
        <taxon>Araneoidea</taxon>
        <taxon>Araneidae</taxon>
        <taxon>Caerostris</taxon>
    </lineage>
</organism>
<evidence type="ECO:0000313" key="1">
    <source>
        <dbReference type="EMBL" id="GIY43254.1"/>
    </source>
</evidence>
<dbReference type="AlphaFoldDB" id="A0AAV4TDI3"/>
<protein>
    <submittedName>
        <fullName evidence="1">Uncharacterized protein</fullName>
    </submittedName>
</protein>
<dbReference type="Proteomes" id="UP001054837">
    <property type="component" value="Unassembled WGS sequence"/>
</dbReference>
<name>A0AAV4TDI3_9ARAC</name>
<sequence>MRRLFLITCKYPSRKVCSTIQPTYYKDSTLQFSSVYDNEDQMYKYGSTRMYLAPCQPCVMGSVKGDVCDGVFVVPPRRKGRCQCLSDGNGA</sequence>
<keyword evidence="2" id="KW-1185">Reference proteome</keyword>
<proteinExistence type="predicted"/>